<name>A0AAW7DJR8_9FLAO</name>
<feature type="transmembrane region" description="Helical" evidence="1">
    <location>
        <begin position="85"/>
        <end position="102"/>
    </location>
</feature>
<gene>
    <name evidence="2" type="ORF">HX095_13615</name>
</gene>
<dbReference type="AlphaFoldDB" id="A0AAW7DJR8"/>
<feature type="transmembrane region" description="Helical" evidence="1">
    <location>
        <begin position="108"/>
        <end position="123"/>
    </location>
</feature>
<dbReference type="Pfam" id="PF14897">
    <property type="entry name" value="EpsG"/>
    <property type="match status" value="1"/>
</dbReference>
<feature type="transmembrane region" description="Helical" evidence="1">
    <location>
        <begin position="289"/>
        <end position="306"/>
    </location>
</feature>
<feature type="transmembrane region" description="Helical" evidence="1">
    <location>
        <begin position="152"/>
        <end position="175"/>
    </location>
</feature>
<keyword evidence="1" id="KW-0472">Membrane</keyword>
<comment type="caution">
    <text evidence="2">The sequence shown here is derived from an EMBL/GenBank/DDBJ whole genome shotgun (WGS) entry which is preliminary data.</text>
</comment>
<accession>A0AAW7DJR8</accession>
<dbReference type="InterPro" id="IPR049458">
    <property type="entry name" value="EpsG-like"/>
</dbReference>
<organism evidence="2 3">
    <name type="scientific">Empedobacter falsenii</name>
    <dbReference type="NCBI Taxonomy" id="343874"/>
    <lineage>
        <taxon>Bacteria</taxon>
        <taxon>Pseudomonadati</taxon>
        <taxon>Bacteroidota</taxon>
        <taxon>Flavobacteriia</taxon>
        <taxon>Flavobacteriales</taxon>
        <taxon>Weeksellaceae</taxon>
        <taxon>Empedobacter</taxon>
    </lineage>
</organism>
<feature type="transmembrane region" description="Helical" evidence="1">
    <location>
        <begin position="264"/>
        <end position="283"/>
    </location>
</feature>
<feature type="transmembrane region" description="Helical" evidence="1">
    <location>
        <begin position="187"/>
        <end position="210"/>
    </location>
</feature>
<dbReference type="EMBL" id="JACALR010000006">
    <property type="protein sequence ID" value="MDM1552249.1"/>
    <property type="molecule type" value="Genomic_DNA"/>
</dbReference>
<proteinExistence type="predicted"/>
<protein>
    <submittedName>
        <fullName evidence="2">EpsG family protein</fullName>
    </submittedName>
</protein>
<evidence type="ECO:0000313" key="2">
    <source>
        <dbReference type="EMBL" id="MDM1552249.1"/>
    </source>
</evidence>
<feature type="transmembrane region" description="Helical" evidence="1">
    <location>
        <begin position="318"/>
        <end position="341"/>
    </location>
</feature>
<keyword evidence="1" id="KW-0812">Transmembrane</keyword>
<evidence type="ECO:0000313" key="3">
    <source>
        <dbReference type="Proteomes" id="UP001173578"/>
    </source>
</evidence>
<dbReference type="RefSeq" id="WP_286486665.1">
    <property type="nucleotide sequence ID" value="NZ_JACALR010000006.1"/>
</dbReference>
<feature type="transmembrane region" description="Helical" evidence="1">
    <location>
        <begin position="27"/>
        <end position="45"/>
    </location>
</feature>
<feature type="transmembrane region" description="Helical" evidence="1">
    <location>
        <begin position="222"/>
        <end position="243"/>
    </location>
</feature>
<reference evidence="2" key="2">
    <citation type="journal article" date="2022" name="Sci. Total Environ.">
        <title>Prevalence, transmission, and molecular epidemiology of tet(X)-positive bacteria among humans, animals, and environmental niches in China: An epidemiological, and genomic-based study.</title>
        <authorList>
            <person name="Dong N."/>
            <person name="Zeng Y."/>
            <person name="Cai C."/>
            <person name="Sun C."/>
            <person name="Lu J."/>
            <person name="Liu C."/>
            <person name="Zhou H."/>
            <person name="Sun Q."/>
            <person name="Shu L."/>
            <person name="Wang H."/>
            <person name="Wang Y."/>
            <person name="Wang S."/>
            <person name="Wu C."/>
            <person name="Chan E.W."/>
            <person name="Chen G."/>
            <person name="Shen Z."/>
            <person name="Chen S."/>
            <person name="Zhang R."/>
        </authorList>
    </citation>
    <scope>NUCLEOTIDE SEQUENCE</scope>
    <source>
        <strain evidence="2">210</strain>
    </source>
</reference>
<evidence type="ECO:0000256" key="1">
    <source>
        <dbReference type="SAM" id="Phobius"/>
    </source>
</evidence>
<dbReference type="Proteomes" id="UP001173578">
    <property type="component" value="Unassembled WGS sequence"/>
</dbReference>
<sequence>MVFVIILLFTLILLTNFLSNFKLGRIINFLITLTLLYVIFLPITYTPDKIIYTYLLNDQEIRIGLEPTFQIISAYIYKNRLDYEFLHITFSAIYNFIFLLFIHKLSKNIFVTTLLFIPLVFIFHSTQLRYFLGYYAILLGFYYLYVQQKKSLAITFMLFGILSHYSLVLFIPLYFLYHIKGNFFKKIFSITLIIFVGYTFLTSVLFPFLGNIRFISYLKGDLVSTYLGGLFNFLPFIPLYILINEYYHIRIKLDKTLQEDKVFNFLYKMSIFPIIFIGLSFTVQVLGHRMMITGLLFPILLFFYKFNKIRSASNKIKFGIVFFFLYLVFFLHLNYSTALFLDNWESVDEMLKIIESNEIIKNIIN</sequence>
<keyword evidence="1" id="KW-1133">Transmembrane helix</keyword>
<reference evidence="2" key="1">
    <citation type="submission" date="2020-06" db="EMBL/GenBank/DDBJ databases">
        <authorList>
            <person name="Dong N."/>
        </authorList>
    </citation>
    <scope>NUCLEOTIDE SEQUENCE</scope>
    <source>
        <strain evidence="2">210</strain>
    </source>
</reference>